<keyword evidence="1" id="KW-0812">Transmembrane</keyword>
<comment type="caution">
    <text evidence="2">The sequence shown here is derived from an EMBL/GenBank/DDBJ whole genome shotgun (WGS) entry which is preliminary data.</text>
</comment>
<feature type="transmembrane region" description="Helical" evidence="1">
    <location>
        <begin position="18"/>
        <end position="36"/>
    </location>
</feature>
<organism evidence="2 3">
    <name type="scientific">Pisum sativum</name>
    <name type="common">Garden pea</name>
    <name type="synonym">Lathyrus oleraceus</name>
    <dbReference type="NCBI Taxonomy" id="3888"/>
    <lineage>
        <taxon>Eukaryota</taxon>
        <taxon>Viridiplantae</taxon>
        <taxon>Streptophyta</taxon>
        <taxon>Embryophyta</taxon>
        <taxon>Tracheophyta</taxon>
        <taxon>Spermatophyta</taxon>
        <taxon>Magnoliopsida</taxon>
        <taxon>eudicotyledons</taxon>
        <taxon>Gunneridae</taxon>
        <taxon>Pentapetalae</taxon>
        <taxon>rosids</taxon>
        <taxon>fabids</taxon>
        <taxon>Fabales</taxon>
        <taxon>Fabaceae</taxon>
        <taxon>Papilionoideae</taxon>
        <taxon>50 kb inversion clade</taxon>
        <taxon>NPAAA clade</taxon>
        <taxon>Hologalegina</taxon>
        <taxon>IRL clade</taxon>
        <taxon>Fabeae</taxon>
        <taxon>Lathyrus</taxon>
    </lineage>
</organism>
<dbReference type="Gramene" id="Psat01G0193700-T1">
    <property type="protein sequence ID" value="KAI5443091.1"/>
    <property type="gene ID" value="KIW84_011937"/>
</dbReference>
<dbReference type="EMBL" id="JAMSHJ010000001">
    <property type="protein sequence ID" value="KAI5443091.1"/>
    <property type="molecule type" value="Genomic_DNA"/>
</dbReference>
<keyword evidence="1" id="KW-1133">Transmembrane helix</keyword>
<dbReference type="OrthoDB" id="1456743at2759"/>
<feature type="transmembrane region" description="Helical" evidence="1">
    <location>
        <begin position="137"/>
        <end position="156"/>
    </location>
</feature>
<protein>
    <submittedName>
        <fullName evidence="2">Uncharacterized protein</fullName>
    </submittedName>
</protein>
<accession>A0A9D5BGE2</accession>
<dbReference type="Proteomes" id="UP001058974">
    <property type="component" value="Chromosome 1"/>
</dbReference>
<reference evidence="2 3" key="1">
    <citation type="journal article" date="2022" name="Nat. Genet.">
        <title>Improved pea reference genome and pan-genome highlight genomic features and evolutionary characteristics.</title>
        <authorList>
            <person name="Yang T."/>
            <person name="Liu R."/>
            <person name="Luo Y."/>
            <person name="Hu S."/>
            <person name="Wang D."/>
            <person name="Wang C."/>
            <person name="Pandey M.K."/>
            <person name="Ge S."/>
            <person name="Xu Q."/>
            <person name="Li N."/>
            <person name="Li G."/>
            <person name="Huang Y."/>
            <person name="Saxena R.K."/>
            <person name="Ji Y."/>
            <person name="Li M."/>
            <person name="Yan X."/>
            <person name="He Y."/>
            <person name="Liu Y."/>
            <person name="Wang X."/>
            <person name="Xiang C."/>
            <person name="Varshney R.K."/>
            <person name="Ding H."/>
            <person name="Gao S."/>
            <person name="Zong X."/>
        </authorList>
    </citation>
    <scope>NUCLEOTIDE SEQUENCE [LARGE SCALE GENOMIC DNA]</scope>
    <source>
        <strain evidence="2 3">cv. Zhongwan 6</strain>
    </source>
</reference>
<keyword evidence="3" id="KW-1185">Reference proteome</keyword>
<feature type="transmembrane region" description="Helical" evidence="1">
    <location>
        <begin position="84"/>
        <end position="101"/>
    </location>
</feature>
<proteinExistence type="predicted"/>
<evidence type="ECO:0000313" key="2">
    <source>
        <dbReference type="EMBL" id="KAI5443091.1"/>
    </source>
</evidence>
<dbReference type="AlphaFoldDB" id="A0A9D5BGE2"/>
<evidence type="ECO:0000313" key="3">
    <source>
        <dbReference type="Proteomes" id="UP001058974"/>
    </source>
</evidence>
<sequence>MMESQYDIRFSDKARVEIVALSSMVLCFLLIIFPALKVSSFGSNFMGFIVDGVPLISCLLVITFQIVIFVIIANHPVNKTIFPILYILLLLTATSVIQISFISFMSAIFILFTWILTIAIILCINSQEINDADIASFNGFRIFLTIISVISLLWNANSIFHLCYP</sequence>
<feature type="transmembrane region" description="Helical" evidence="1">
    <location>
        <begin position="48"/>
        <end position="72"/>
    </location>
</feature>
<feature type="transmembrane region" description="Helical" evidence="1">
    <location>
        <begin position="107"/>
        <end position="125"/>
    </location>
</feature>
<evidence type="ECO:0000256" key="1">
    <source>
        <dbReference type="SAM" id="Phobius"/>
    </source>
</evidence>
<keyword evidence="1" id="KW-0472">Membrane</keyword>
<name>A0A9D5BGE2_PEA</name>
<gene>
    <name evidence="2" type="ORF">KIW84_011937</name>
</gene>